<proteinExistence type="predicted"/>
<dbReference type="AlphaFoldDB" id="A0A9P1GRV6"/>
<keyword evidence="4" id="KW-1185">Reference proteome</keyword>
<dbReference type="Proteomes" id="UP001152797">
    <property type="component" value="Unassembled WGS sequence"/>
</dbReference>
<dbReference type="EMBL" id="CAMXCT030006778">
    <property type="protein sequence ID" value="CAL4807216.1"/>
    <property type="molecule type" value="Genomic_DNA"/>
</dbReference>
<reference evidence="2" key="1">
    <citation type="submission" date="2022-10" db="EMBL/GenBank/DDBJ databases">
        <authorList>
            <person name="Chen Y."/>
            <person name="Dougan E. K."/>
            <person name="Chan C."/>
            <person name="Rhodes N."/>
            <person name="Thang M."/>
        </authorList>
    </citation>
    <scope>NUCLEOTIDE SEQUENCE</scope>
</reference>
<reference evidence="3 4" key="2">
    <citation type="submission" date="2024-05" db="EMBL/GenBank/DDBJ databases">
        <authorList>
            <person name="Chen Y."/>
            <person name="Shah S."/>
            <person name="Dougan E. K."/>
            <person name="Thang M."/>
            <person name="Chan C."/>
        </authorList>
    </citation>
    <scope>NUCLEOTIDE SEQUENCE [LARGE SCALE GENOMIC DNA]</scope>
</reference>
<accession>A0A9P1GRV6</accession>
<feature type="domain" description="Cupin-like" evidence="1">
    <location>
        <begin position="284"/>
        <end position="367"/>
    </location>
</feature>
<comment type="caution">
    <text evidence="2">The sequence shown here is derived from an EMBL/GenBank/DDBJ whole genome shotgun (WGS) entry which is preliminary data.</text>
</comment>
<dbReference type="EMBL" id="CAMXCT010006778">
    <property type="protein sequence ID" value="CAI4019904.1"/>
    <property type="molecule type" value="Genomic_DNA"/>
</dbReference>
<evidence type="ECO:0000313" key="2">
    <source>
        <dbReference type="EMBL" id="CAI4019904.1"/>
    </source>
</evidence>
<dbReference type="EMBL" id="CAMXCT020006778">
    <property type="protein sequence ID" value="CAL1173279.1"/>
    <property type="molecule type" value="Genomic_DNA"/>
</dbReference>
<evidence type="ECO:0000313" key="4">
    <source>
        <dbReference type="Proteomes" id="UP001152797"/>
    </source>
</evidence>
<sequence>MCRKVTCKASEVFQRSDVVSLFPDFQGQVPEEARFWKKSDLELFLGSNGQLKPKEVSKGTQSCPLLSRARQRLAELKISEPSAEYASWCRHLAVCNAATASSKTPSDGYGAAVTPKEFRLDTAVASCAAACSQVESKSSAPAIPKAPVVVPCSKDWCGRNWTMDFWKAQSQDLWWKCRTRSPAHEYDRRASDIVDVEGSPGEYADYAKLLQEKDPTCLEENAVAYPRLVMDGWCPFVNAQGRKLLEKHWRELTPRGVKDLSFKWIKMFTTVFNLDFFDYFARFYKLSLGAPGCISRLHVTNNGAHTWYTQIEGRRLFFLFAPQQTGNLNEEEGGPVDHLEGYAASVSSVDIFFPNPKRHAAFSKAQAQ</sequence>
<dbReference type="InterPro" id="IPR041667">
    <property type="entry name" value="Cupin_8"/>
</dbReference>
<evidence type="ECO:0000313" key="3">
    <source>
        <dbReference type="EMBL" id="CAL4807216.1"/>
    </source>
</evidence>
<gene>
    <name evidence="2" type="ORF">C1SCF055_LOCUS44362</name>
</gene>
<organism evidence="2">
    <name type="scientific">Cladocopium goreaui</name>
    <dbReference type="NCBI Taxonomy" id="2562237"/>
    <lineage>
        <taxon>Eukaryota</taxon>
        <taxon>Sar</taxon>
        <taxon>Alveolata</taxon>
        <taxon>Dinophyceae</taxon>
        <taxon>Suessiales</taxon>
        <taxon>Symbiodiniaceae</taxon>
        <taxon>Cladocopium</taxon>
    </lineage>
</organism>
<dbReference type="Pfam" id="PF13621">
    <property type="entry name" value="Cupin_8"/>
    <property type="match status" value="1"/>
</dbReference>
<dbReference type="OrthoDB" id="47172at2759"/>
<dbReference type="Gene3D" id="2.60.120.650">
    <property type="entry name" value="Cupin"/>
    <property type="match status" value="1"/>
</dbReference>
<feature type="non-terminal residue" evidence="2">
    <location>
        <position position="368"/>
    </location>
</feature>
<protein>
    <recommendedName>
        <fullName evidence="1">Cupin-like domain-containing protein</fullName>
    </recommendedName>
</protein>
<dbReference type="SUPFAM" id="SSF51197">
    <property type="entry name" value="Clavaminate synthase-like"/>
    <property type="match status" value="1"/>
</dbReference>
<evidence type="ECO:0000259" key="1">
    <source>
        <dbReference type="Pfam" id="PF13621"/>
    </source>
</evidence>
<name>A0A9P1GRV6_9DINO</name>